<dbReference type="Proteomes" id="UP001212821">
    <property type="component" value="Chromosome"/>
</dbReference>
<proteinExistence type="predicted"/>
<gene>
    <name evidence="1" type="ORF">O1G21_19320</name>
</gene>
<organism evidence="1 2">
    <name type="scientific">Kitasatospora cathayae</name>
    <dbReference type="NCBI Taxonomy" id="3004092"/>
    <lineage>
        <taxon>Bacteria</taxon>
        <taxon>Bacillati</taxon>
        <taxon>Actinomycetota</taxon>
        <taxon>Actinomycetes</taxon>
        <taxon>Kitasatosporales</taxon>
        <taxon>Streptomycetaceae</taxon>
        <taxon>Kitasatospora</taxon>
    </lineage>
</organism>
<dbReference type="RefSeq" id="WP_270145541.1">
    <property type="nucleotide sequence ID" value="NZ_CP115450.1"/>
</dbReference>
<protein>
    <submittedName>
        <fullName evidence="1">DUF1963 domain-containing protein</fullName>
    </submittedName>
</protein>
<name>A0ABY7Q517_9ACTN</name>
<evidence type="ECO:0000313" key="2">
    <source>
        <dbReference type="Proteomes" id="UP001212821"/>
    </source>
</evidence>
<reference evidence="2" key="1">
    <citation type="submission" date="2022-12" db="EMBL/GenBank/DDBJ databases">
        <authorList>
            <person name="Mo P."/>
        </authorList>
    </citation>
    <scope>NUCLEOTIDE SEQUENCE [LARGE SCALE GENOMIC DNA]</scope>
    <source>
        <strain evidence="2">HUAS 3-15</strain>
    </source>
</reference>
<dbReference type="Gene3D" id="2.30.320.10">
    <property type="entry name" value="YwqG-like"/>
    <property type="match status" value="1"/>
</dbReference>
<accession>A0ABY7Q517</accession>
<evidence type="ECO:0000313" key="1">
    <source>
        <dbReference type="EMBL" id="WBP87783.1"/>
    </source>
</evidence>
<dbReference type="EMBL" id="CP115450">
    <property type="protein sequence ID" value="WBP87783.1"/>
    <property type="molecule type" value="Genomic_DNA"/>
</dbReference>
<keyword evidence="2" id="KW-1185">Reference proteome</keyword>
<sequence>MPGLEFPDGTDLLQVLWCPFDHEPGYVPRPEVYRWDSSRSDLEAAAPARPEGVKGDYLPNPCVLHPERVVDYPSWDLPEGVYDALEARFEEVEEETGWSYEAHLSVSDGIKVGGYPTWTQDPDWPTCPSCDRTMQHLLTVNSAEFDGASWRTWLAVEDTPAEGEIWDLPYEERTRIQCPHGLMLGDMGGIYLFECPDCPDRPFAYRSDCS</sequence>